<dbReference type="AlphaFoldDB" id="A0AAV8ZD72"/>
<gene>
    <name evidence="1" type="ORF">NQ314_005832</name>
</gene>
<dbReference type="Proteomes" id="UP001162156">
    <property type="component" value="Unassembled WGS sequence"/>
</dbReference>
<reference evidence="1" key="1">
    <citation type="journal article" date="2023" name="Insect Mol. Biol.">
        <title>Genome sequencing provides insights into the evolution of gene families encoding plant cell wall-degrading enzymes in longhorned beetles.</title>
        <authorList>
            <person name="Shin N.R."/>
            <person name="Okamura Y."/>
            <person name="Kirsch R."/>
            <person name="Pauchet Y."/>
        </authorList>
    </citation>
    <scope>NUCLEOTIDE SEQUENCE</scope>
    <source>
        <strain evidence="1">RBIC_L_NR</strain>
    </source>
</reference>
<accession>A0AAV8ZD72</accession>
<evidence type="ECO:0008006" key="3">
    <source>
        <dbReference type="Google" id="ProtNLM"/>
    </source>
</evidence>
<name>A0AAV8ZD72_9CUCU</name>
<comment type="caution">
    <text evidence="1">The sequence shown here is derived from an EMBL/GenBank/DDBJ whole genome shotgun (WGS) entry which is preliminary data.</text>
</comment>
<dbReference type="EMBL" id="JANEYF010001596">
    <property type="protein sequence ID" value="KAJ8962049.1"/>
    <property type="molecule type" value="Genomic_DNA"/>
</dbReference>
<evidence type="ECO:0000313" key="1">
    <source>
        <dbReference type="EMBL" id="KAJ8962049.1"/>
    </source>
</evidence>
<organism evidence="1 2">
    <name type="scientific">Rhamnusium bicolor</name>
    <dbReference type="NCBI Taxonomy" id="1586634"/>
    <lineage>
        <taxon>Eukaryota</taxon>
        <taxon>Metazoa</taxon>
        <taxon>Ecdysozoa</taxon>
        <taxon>Arthropoda</taxon>
        <taxon>Hexapoda</taxon>
        <taxon>Insecta</taxon>
        <taxon>Pterygota</taxon>
        <taxon>Neoptera</taxon>
        <taxon>Endopterygota</taxon>
        <taxon>Coleoptera</taxon>
        <taxon>Polyphaga</taxon>
        <taxon>Cucujiformia</taxon>
        <taxon>Chrysomeloidea</taxon>
        <taxon>Cerambycidae</taxon>
        <taxon>Lepturinae</taxon>
        <taxon>Rhagiini</taxon>
        <taxon>Rhamnusium</taxon>
    </lineage>
</organism>
<evidence type="ECO:0000313" key="2">
    <source>
        <dbReference type="Proteomes" id="UP001162156"/>
    </source>
</evidence>
<keyword evidence="2" id="KW-1185">Reference proteome</keyword>
<dbReference type="PANTHER" id="PTHR34153:SF2">
    <property type="entry name" value="SI:CH211-262H13.3-RELATED"/>
    <property type="match status" value="1"/>
</dbReference>
<dbReference type="PANTHER" id="PTHR34153">
    <property type="entry name" value="SI:CH211-262H13.3-RELATED-RELATED"/>
    <property type="match status" value="1"/>
</dbReference>
<proteinExistence type="predicted"/>
<sequence>MSSRSDVSRLAAVGGSGLESHSRRILKFLITNEIACSFNWKGRNKIAFENTRIMAIIYGNIEKKKKLKKLATVSFNFLDAAKLNFPVGERNDLVVANSVKDWLKYAKARLSGKKKSLNVS</sequence>
<protein>
    <recommendedName>
        <fullName evidence="3">DUF4806 domain-containing protein</fullName>
    </recommendedName>
</protein>